<dbReference type="KEGG" id="mkc:kam1_222"/>
<organism evidence="1 2">
    <name type="scientific">Methylacidiphilum kamchatkense Kam1</name>
    <dbReference type="NCBI Taxonomy" id="1202785"/>
    <lineage>
        <taxon>Bacteria</taxon>
        <taxon>Pseudomonadati</taxon>
        <taxon>Verrucomicrobiota</taxon>
        <taxon>Methylacidiphilae</taxon>
        <taxon>Methylacidiphilales</taxon>
        <taxon>Methylacidiphilaceae</taxon>
        <taxon>Methylacidiphilum (ex Ratnadevi et al. 2023)</taxon>
    </lineage>
</organism>
<name>A0A516TJP4_9BACT</name>
<accession>A0A516TJP4</accession>
<sequence>MEKVYVLFVSFFSFILFAYPTIGKAIENENASSIGEKKKRRSKQKRQQSIS</sequence>
<dbReference type="EMBL" id="CP037899">
    <property type="protein sequence ID" value="QDQ41478.1"/>
    <property type="molecule type" value="Genomic_DNA"/>
</dbReference>
<protein>
    <submittedName>
        <fullName evidence="1">Uncharacterized protein</fullName>
    </submittedName>
</protein>
<reference evidence="2" key="1">
    <citation type="submission" date="2019-03" db="EMBL/GenBank/DDBJ databases">
        <title>Complete genome of Methylacidiphilum kamchatkense Kam1.</title>
        <authorList>
            <person name="Kruse T."/>
            <person name="Murarilal Ratnadevi C."/>
            <person name="Erikstad H.-A."/>
            <person name="Birkeland N.-K."/>
        </authorList>
    </citation>
    <scope>NUCLEOTIDE SEQUENCE [LARGE SCALE GENOMIC DNA]</scope>
    <source>
        <strain evidence="2">kam1</strain>
    </source>
</reference>
<proteinExistence type="predicted"/>
<evidence type="ECO:0000313" key="2">
    <source>
        <dbReference type="Proteomes" id="UP000315925"/>
    </source>
</evidence>
<evidence type="ECO:0000313" key="1">
    <source>
        <dbReference type="EMBL" id="QDQ41478.1"/>
    </source>
</evidence>
<dbReference type="AlphaFoldDB" id="A0A516TJP4"/>
<dbReference type="Proteomes" id="UP000315925">
    <property type="component" value="Chromosome"/>
</dbReference>
<gene>
    <name evidence="1" type="ORF">kam1_222</name>
</gene>